<dbReference type="EMBL" id="JBEXAC010000002">
    <property type="protein sequence ID" value="MET7000276.1"/>
    <property type="molecule type" value="Genomic_DNA"/>
</dbReference>
<feature type="chain" id="PRO_5046789530" evidence="2">
    <location>
        <begin position="24"/>
        <end position="83"/>
    </location>
</feature>
<dbReference type="Pfam" id="PF20077">
    <property type="entry name" value="CcmD_alt"/>
    <property type="match status" value="1"/>
</dbReference>
<accession>A0ABV2TB62</accession>
<feature type="signal peptide" evidence="2">
    <location>
        <begin position="1"/>
        <end position="23"/>
    </location>
</feature>
<evidence type="ECO:0000256" key="1">
    <source>
        <dbReference type="SAM" id="Phobius"/>
    </source>
</evidence>
<dbReference type="NCBIfam" id="TIGR04391">
    <property type="entry name" value="CcmD_alt_fam"/>
    <property type="match status" value="1"/>
</dbReference>
<reference evidence="3 4" key="1">
    <citation type="submission" date="2024-06" db="EMBL/GenBank/DDBJ databases">
        <title>Chitinophaga defluvii sp. nov., isolated from municipal sewage.</title>
        <authorList>
            <person name="Zhang L."/>
        </authorList>
    </citation>
    <scope>NUCLEOTIDE SEQUENCE [LARGE SCALE GENOMIC DNA]</scope>
    <source>
        <strain evidence="3 4">H8</strain>
    </source>
</reference>
<name>A0ABV2TB62_9BACT</name>
<proteinExistence type="predicted"/>
<organism evidence="3 4">
    <name type="scientific">Chitinophaga defluvii</name>
    <dbReference type="NCBI Taxonomy" id="3163343"/>
    <lineage>
        <taxon>Bacteria</taxon>
        <taxon>Pseudomonadati</taxon>
        <taxon>Bacteroidota</taxon>
        <taxon>Chitinophagia</taxon>
        <taxon>Chitinophagales</taxon>
        <taxon>Chitinophagaceae</taxon>
        <taxon>Chitinophaga</taxon>
    </lineage>
</organism>
<gene>
    <name evidence="3" type="ORF">ABR189_22985</name>
</gene>
<evidence type="ECO:0000256" key="2">
    <source>
        <dbReference type="SAM" id="SignalP"/>
    </source>
</evidence>
<dbReference type="InterPro" id="IPR030888">
    <property type="entry name" value="Put_ccm"/>
</dbReference>
<dbReference type="Proteomes" id="UP001549749">
    <property type="component" value="Unassembled WGS sequence"/>
</dbReference>
<keyword evidence="1" id="KW-0472">Membrane</keyword>
<evidence type="ECO:0000313" key="3">
    <source>
        <dbReference type="EMBL" id="MET7000276.1"/>
    </source>
</evidence>
<sequence>MINRAYSFFITLAFMFLSVLAHAQEQAQQQNTEKGPINEFLRSNDKIYVVVTVLVIIFIGIVGYLIRLDRKISKLEQRDHSNS</sequence>
<comment type="caution">
    <text evidence="3">The sequence shown here is derived from an EMBL/GenBank/DDBJ whole genome shotgun (WGS) entry which is preliminary data.</text>
</comment>
<evidence type="ECO:0000313" key="4">
    <source>
        <dbReference type="Proteomes" id="UP001549749"/>
    </source>
</evidence>
<keyword evidence="2" id="KW-0732">Signal</keyword>
<keyword evidence="1" id="KW-0812">Transmembrane</keyword>
<protein>
    <submittedName>
        <fullName evidence="3">CcmD family protein</fullName>
    </submittedName>
</protein>
<feature type="transmembrane region" description="Helical" evidence="1">
    <location>
        <begin position="47"/>
        <end position="66"/>
    </location>
</feature>
<dbReference type="RefSeq" id="WP_354662836.1">
    <property type="nucleotide sequence ID" value="NZ_JBEXAC010000002.1"/>
</dbReference>
<keyword evidence="4" id="KW-1185">Reference proteome</keyword>
<keyword evidence="1" id="KW-1133">Transmembrane helix</keyword>